<accession>A0A1I1WAT6</accession>
<evidence type="ECO:0000256" key="5">
    <source>
        <dbReference type="ARBA" id="ARBA00022989"/>
    </source>
</evidence>
<evidence type="ECO:0000256" key="4">
    <source>
        <dbReference type="ARBA" id="ARBA00022692"/>
    </source>
</evidence>
<reference evidence="8" key="1">
    <citation type="submission" date="2016-10" db="EMBL/GenBank/DDBJ databases">
        <authorList>
            <person name="Varghese N."/>
            <person name="Submissions S."/>
        </authorList>
    </citation>
    <scope>NUCLEOTIDE SEQUENCE [LARGE SCALE GENOMIC DNA]</scope>
    <source>
        <strain evidence="8">ATCC 25963</strain>
    </source>
</reference>
<evidence type="ECO:0000256" key="3">
    <source>
        <dbReference type="ARBA" id="ARBA00022475"/>
    </source>
</evidence>
<keyword evidence="8" id="KW-1185">Reference proteome</keyword>
<proteinExistence type="inferred from homology"/>
<comment type="similarity">
    <text evidence="2">Belongs to the CPA3 antiporters (TC 2.A.63) subunit E family.</text>
</comment>
<organism evidence="7 8">
    <name type="scientific">Nannocystis exedens</name>
    <dbReference type="NCBI Taxonomy" id="54"/>
    <lineage>
        <taxon>Bacteria</taxon>
        <taxon>Pseudomonadati</taxon>
        <taxon>Myxococcota</taxon>
        <taxon>Polyangia</taxon>
        <taxon>Nannocystales</taxon>
        <taxon>Nannocystaceae</taxon>
        <taxon>Nannocystis</taxon>
    </lineage>
</organism>
<evidence type="ECO:0000313" key="8">
    <source>
        <dbReference type="Proteomes" id="UP000199400"/>
    </source>
</evidence>
<dbReference type="PROSITE" id="PS51257">
    <property type="entry name" value="PROKAR_LIPOPROTEIN"/>
    <property type="match status" value="1"/>
</dbReference>
<dbReference type="AlphaFoldDB" id="A0A1I1WAT6"/>
<keyword evidence="3" id="KW-1003">Cell membrane</keyword>
<dbReference type="STRING" id="54.SAMN02745121_02215"/>
<dbReference type="EMBL" id="FOMX01000006">
    <property type="protein sequence ID" value="SFD92234.1"/>
    <property type="molecule type" value="Genomic_DNA"/>
</dbReference>
<evidence type="ECO:0000256" key="1">
    <source>
        <dbReference type="ARBA" id="ARBA00004651"/>
    </source>
</evidence>
<dbReference type="InterPro" id="IPR002758">
    <property type="entry name" value="Cation_antiport_E"/>
</dbReference>
<keyword evidence="6" id="KW-0472">Membrane</keyword>
<comment type="subcellular location">
    <subcellularLocation>
        <location evidence="1">Cell membrane</location>
        <topology evidence="1">Multi-pass membrane protein</topology>
    </subcellularLocation>
</comment>
<evidence type="ECO:0000256" key="6">
    <source>
        <dbReference type="ARBA" id="ARBA00023136"/>
    </source>
</evidence>
<gene>
    <name evidence="7" type="ORF">SAMN02745121_02215</name>
</gene>
<evidence type="ECO:0000313" key="7">
    <source>
        <dbReference type="EMBL" id="SFD92234.1"/>
    </source>
</evidence>
<name>A0A1I1WAT6_9BACT</name>
<evidence type="ECO:0000256" key="2">
    <source>
        <dbReference type="ARBA" id="ARBA00006228"/>
    </source>
</evidence>
<dbReference type="Pfam" id="PF01899">
    <property type="entry name" value="MNHE"/>
    <property type="match status" value="1"/>
</dbReference>
<dbReference type="PANTHER" id="PTHR34584:SF1">
    <property type="entry name" value="NA(+)_H(+) ANTIPORTER SUBUNIT E1"/>
    <property type="match status" value="1"/>
</dbReference>
<sequence length="158" mass="17809">MMRALSLVILLAGYWALLSGQFHNHFLIACGVVCIAFVCWMASRMGLIDDEGVPARYYVKLLLYVPYIVWQVILANWDVLKRIWAAELPIDPRLTKIPYSTRAGFVTVTYANSITLTPGTVTMQVTETEMLIHSLTKEGEDSLIDGDMERHCKRLEGG</sequence>
<protein>
    <submittedName>
        <fullName evidence="7">Multisubunit sodium/proton antiporter, MrpE subunit</fullName>
    </submittedName>
</protein>
<keyword evidence="4" id="KW-0812">Transmembrane</keyword>
<keyword evidence="5" id="KW-1133">Transmembrane helix</keyword>
<dbReference type="OrthoDB" id="9807187at2"/>
<dbReference type="GO" id="GO:0005886">
    <property type="term" value="C:plasma membrane"/>
    <property type="evidence" value="ECO:0007669"/>
    <property type="project" value="UniProtKB-SubCell"/>
</dbReference>
<dbReference type="Proteomes" id="UP000199400">
    <property type="component" value="Unassembled WGS sequence"/>
</dbReference>
<dbReference type="GO" id="GO:0008324">
    <property type="term" value="F:monoatomic cation transmembrane transporter activity"/>
    <property type="evidence" value="ECO:0007669"/>
    <property type="project" value="InterPro"/>
</dbReference>
<dbReference type="PANTHER" id="PTHR34584">
    <property type="entry name" value="NA(+)/H(+) ANTIPORTER SUBUNIT E1"/>
    <property type="match status" value="1"/>
</dbReference>